<dbReference type="Pfam" id="PF20803">
    <property type="entry name" value="PaaX_M"/>
    <property type="match status" value="1"/>
</dbReference>
<dbReference type="InterPro" id="IPR048846">
    <property type="entry name" value="PaaX-like_central"/>
</dbReference>
<dbReference type="Proteomes" id="UP000501240">
    <property type="component" value="Chromosome"/>
</dbReference>
<feature type="domain" description="Transcriptional repressor PaaX-like C-terminal" evidence="2">
    <location>
        <begin position="184"/>
        <end position="269"/>
    </location>
</feature>
<name>A0A7D3VU61_ACTVE</name>
<sequence length="281" mass="30840">MGMPDSGAAEARTRPLMLTFFGAHVLGRPVAVSAGSVIEVLGRVGIGEHAVRTSLNRMVKRGLLERHRQGRKMYFALSAHAARVLEDGRERIWRAGVVNRNWDGRWTLVGFSLPEDWRRERHDLRSRLVWAGFGPLQNGLWAAPGTVDVAAALAGLGLEAHIRVFGGSVLPPTQVRDVLETAFDVPAMASRYQAFLDRWDTAGAGGCPAAAEGLPDDLARQLVLHSEWLELVRRDPHLPAEHLPDGWPAMRAEAVFRDLAGRWERPAAAEAARILDTLPLG</sequence>
<dbReference type="InterPro" id="IPR012906">
    <property type="entry name" value="PaaX-like_N"/>
</dbReference>
<protein>
    <submittedName>
        <fullName evidence="4">PaaX family transcriptional regulator</fullName>
    </submittedName>
</protein>
<dbReference type="Gene3D" id="1.10.10.10">
    <property type="entry name" value="Winged helix-like DNA-binding domain superfamily/Winged helix DNA-binding domain"/>
    <property type="match status" value="1"/>
</dbReference>
<evidence type="ECO:0000259" key="1">
    <source>
        <dbReference type="Pfam" id="PF07848"/>
    </source>
</evidence>
<feature type="domain" description="Transcriptional repressor PaaX-like central Cas2-like" evidence="3">
    <location>
        <begin position="100"/>
        <end position="174"/>
    </location>
</feature>
<dbReference type="PIRSF" id="PIRSF020623">
    <property type="entry name" value="PaaX"/>
    <property type="match status" value="1"/>
</dbReference>
<dbReference type="InterPro" id="IPR036390">
    <property type="entry name" value="WH_DNA-bd_sf"/>
</dbReference>
<evidence type="ECO:0000313" key="4">
    <source>
        <dbReference type="EMBL" id="QKG23375.1"/>
    </source>
</evidence>
<dbReference type="EMBL" id="CP053892">
    <property type="protein sequence ID" value="QKG23375.1"/>
    <property type="molecule type" value="Genomic_DNA"/>
</dbReference>
<dbReference type="SUPFAM" id="SSF46785">
    <property type="entry name" value="Winged helix' DNA-binding domain"/>
    <property type="match status" value="1"/>
</dbReference>
<reference evidence="4 5" key="1">
    <citation type="submission" date="2020-05" db="EMBL/GenBank/DDBJ databases">
        <title>Actinomadura verrucosospora NRRL-B18236 (PFL_A860) Genome sequencing and assembly.</title>
        <authorList>
            <person name="Samborskyy M."/>
        </authorList>
    </citation>
    <scope>NUCLEOTIDE SEQUENCE [LARGE SCALE GENOMIC DNA]</scope>
    <source>
        <strain evidence="4 5">NRRL:B18236</strain>
    </source>
</reference>
<evidence type="ECO:0000313" key="5">
    <source>
        <dbReference type="Proteomes" id="UP000501240"/>
    </source>
</evidence>
<dbReference type="Gene3D" id="1.20.58.1460">
    <property type="match status" value="1"/>
</dbReference>
<accession>A0A7D3VU61</accession>
<dbReference type="AlphaFoldDB" id="A0A7D3VU61"/>
<gene>
    <name evidence="4" type="ORF">ACTIVE_5018</name>
</gene>
<proteinExistence type="predicted"/>
<evidence type="ECO:0000259" key="3">
    <source>
        <dbReference type="Pfam" id="PF20803"/>
    </source>
</evidence>
<dbReference type="InterPro" id="IPR011965">
    <property type="entry name" value="PaaX_trns_reg"/>
</dbReference>
<dbReference type="Gene3D" id="3.30.70.2650">
    <property type="match status" value="1"/>
</dbReference>
<dbReference type="Pfam" id="PF08223">
    <property type="entry name" value="PaaX_C"/>
    <property type="match status" value="1"/>
</dbReference>
<dbReference type="PANTHER" id="PTHR30319">
    <property type="entry name" value="PHENYLACETIC ACID REGULATOR-RELATED TRANSCRIPTIONAL REPRESSOR"/>
    <property type="match status" value="1"/>
</dbReference>
<dbReference type="Pfam" id="PF07848">
    <property type="entry name" value="PaaX"/>
    <property type="match status" value="1"/>
</dbReference>
<feature type="domain" description="Transcriptional repressor PaaX-like N-terminal" evidence="1">
    <location>
        <begin position="12"/>
        <end position="80"/>
    </location>
</feature>
<evidence type="ECO:0000259" key="2">
    <source>
        <dbReference type="Pfam" id="PF08223"/>
    </source>
</evidence>
<dbReference type="InterPro" id="IPR036388">
    <property type="entry name" value="WH-like_DNA-bd_sf"/>
</dbReference>
<dbReference type="InterPro" id="IPR013225">
    <property type="entry name" value="PaaX_C"/>
</dbReference>
<keyword evidence="5" id="KW-1185">Reference proteome</keyword>
<organism evidence="4 5">
    <name type="scientific">Actinomadura verrucosospora</name>
    <dbReference type="NCBI Taxonomy" id="46165"/>
    <lineage>
        <taxon>Bacteria</taxon>
        <taxon>Bacillati</taxon>
        <taxon>Actinomycetota</taxon>
        <taxon>Actinomycetes</taxon>
        <taxon>Streptosporangiales</taxon>
        <taxon>Thermomonosporaceae</taxon>
        <taxon>Actinomadura</taxon>
    </lineage>
</organism>
<dbReference type="PANTHER" id="PTHR30319:SF1">
    <property type="entry name" value="TRANSCRIPTIONAL REPRESSOR PAAX"/>
    <property type="match status" value="1"/>
</dbReference>
<dbReference type="GO" id="GO:0006351">
    <property type="term" value="P:DNA-templated transcription"/>
    <property type="evidence" value="ECO:0007669"/>
    <property type="project" value="InterPro"/>
</dbReference>